<reference evidence="5" key="1">
    <citation type="submission" date="2016-10" db="EMBL/GenBank/DDBJ databases">
        <authorList>
            <person name="Varghese N."/>
            <person name="Submissions S."/>
        </authorList>
    </citation>
    <scope>NUCLEOTIDE SEQUENCE [LARGE SCALE GENOMIC DNA]</scope>
    <source>
        <strain evidence="5">ATCC 25963</strain>
    </source>
</reference>
<keyword evidence="5" id="KW-1185">Reference proteome</keyword>
<feature type="compositionally biased region" description="Low complexity" evidence="2">
    <location>
        <begin position="26"/>
        <end position="99"/>
    </location>
</feature>
<evidence type="ECO:0000256" key="1">
    <source>
        <dbReference type="ARBA" id="ARBA00022729"/>
    </source>
</evidence>
<organism evidence="4 5">
    <name type="scientific">Nannocystis exedens</name>
    <dbReference type="NCBI Taxonomy" id="54"/>
    <lineage>
        <taxon>Bacteria</taxon>
        <taxon>Pseudomonadati</taxon>
        <taxon>Myxococcota</taxon>
        <taxon>Polyangia</taxon>
        <taxon>Nannocystales</taxon>
        <taxon>Nannocystaceae</taxon>
        <taxon>Nannocystis</taxon>
    </lineage>
</organism>
<dbReference type="PANTHER" id="PTHR44103">
    <property type="entry name" value="PROPROTEIN CONVERTASE P"/>
    <property type="match status" value="1"/>
</dbReference>
<dbReference type="PANTHER" id="PTHR44103:SF1">
    <property type="entry name" value="PROPROTEIN CONVERTASE P"/>
    <property type="match status" value="1"/>
</dbReference>
<name>A0A1I2AB48_9BACT</name>
<dbReference type="PROSITE" id="PS51257">
    <property type="entry name" value="PROKAR_LIPOPROTEIN"/>
    <property type="match status" value="1"/>
</dbReference>
<dbReference type="EMBL" id="FOMX01000013">
    <property type="protein sequence ID" value="SFE41181.1"/>
    <property type="molecule type" value="Genomic_DNA"/>
</dbReference>
<protein>
    <submittedName>
        <fullName evidence="4">Repeat domain-containing protein</fullName>
    </submittedName>
</protein>
<accession>A0A1I2AB48</accession>
<feature type="region of interest" description="Disordered" evidence="2">
    <location>
        <begin position="26"/>
        <end position="127"/>
    </location>
</feature>
<dbReference type="AlphaFoldDB" id="A0A1I2AB48"/>
<dbReference type="InterPro" id="IPR013517">
    <property type="entry name" value="FG-GAP"/>
</dbReference>
<evidence type="ECO:0000313" key="4">
    <source>
        <dbReference type="EMBL" id="SFE41181.1"/>
    </source>
</evidence>
<dbReference type="Pfam" id="PF01839">
    <property type="entry name" value="FG-GAP"/>
    <property type="match status" value="1"/>
</dbReference>
<gene>
    <name evidence="4" type="ORF">SAMN02745121_04168</name>
</gene>
<proteinExistence type="predicted"/>
<evidence type="ECO:0000313" key="5">
    <source>
        <dbReference type="Proteomes" id="UP000199400"/>
    </source>
</evidence>
<dbReference type="Proteomes" id="UP000199400">
    <property type="component" value="Unassembled WGS sequence"/>
</dbReference>
<evidence type="ECO:0000256" key="3">
    <source>
        <dbReference type="SAM" id="SignalP"/>
    </source>
</evidence>
<feature type="chain" id="PRO_5011733031" evidence="3">
    <location>
        <begin position="21"/>
        <end position="590"/>
    </location>
</feature>
<keyword evidence="1 3" id="KW-0732">Signal</keyword>
<dbReference type="Gene3D" id="2.130.10.130">
    <property type="entry name" value="Integrin alpha, N-terminal"/>
    <property type="match status" value="1"/>
</dbReference>
<dbReference type="RefSeq" id="WP_170135698.1">
    <property type="nucleotide sequence ID" value="NZ_FOMX01000013.1"/>
</dbReference>
<dbReference type="SUPFAM" id="SSF69318">
    <property type="entry name" value="Integrin alpha N-terminal domain"/>
    <property type="match status" value="1"/>
</dbReference>
<dbReference type="InterPro" id="IPR028994">
    <property type="entry name" value="Integrin_alpha_N"/>
</dbReference>
<feature type="signal peptide" evidence="3">
    <location>
        <begin position="1"/>
        <end position="20"/>
    </location>
</feature>
<evidence type="ECO:0000256" key="2">
    <source>
        <dbReference type="SAM" id="MobiDB-lite"/>
    </source>
</evidence>
<dbReference type="Pfam" id="PF13517">
    <property type="entry name" value="FG-GAP_3"/>
    <property type="match status" value="1"/>
</dbReference>
<sequence>MRTSTRLLPVTMFLLLAACGDDGGTTATQGGASQTGATMTGASMTMPTTGGSDTATGTDTEQGTGTDSATSEPTTSTTSTTSTTGGSETTGTSMPSSESDGTTGAKFDVGEDTETTTNTTGNPVDVCKATDDDMGGVGDCTMEAPPDAFEPDIQWSWNGPGLEKESLVTPLVANLTDDNGDGEIDLCDTPDVIVMVTQFPNDGHIYVLDGATGTQHFMIPVALTWSINPAIGDIDNDGLPEIVAATGPGFSGPSAAIAFEHDGTVKWQNNTGIPHSQGGAITLADLDNDGDVEISMDKLIIDHNGQTVVTLPENGFAENFTTVAADLDGDGDLEIVIGANAYHHDGSVYYQNPNLERGFAQVANLDADPEPEIMVNSSSGLTLLEHTGAVKYQNQKPGGGVSWFRPGTVHDFDGDKVSEVATSASNSYVMFEGDLTVNWLAPVQDASGWAAGTAFDFDGNGVAEAMYADETNLYVFDGDGQPLLNVPRSARTLAEYPVVADVDNDGSAEIVVVSDAGFGGNQTAPTVQVIRDVEDRWIQPRRIWNQHTYHVTNVREDGKIPQFEKPWWQSLNTFRTNSQIEGGEICIPPQ</sequence>
<dbReference type="STRING" id="54.SAMN02745121_04168"/>
<feature type="compositionally biased region" description="Low complexity" evidence="2">
    <location>
        <begin position="115"/>
        <end position="126"/>
    </location>
</feature>